<proteinExistence type="predicted"/>
<accession>A0ABS1NPC4</accession>
<protein>
    <recommendedName>
        <fullName evidence="4">Secreted protein</fullName>
    </recommendedName>
</protein>
<evidence type="ECO:0000256" key="1">
    <source>
        <dbReference type="SAM" id="MobiDB-lite"/>
    </source>
</evidence>
<sequence>MVQIACVLLRVGSAQALVMGQPPPRRARESPKAAVRTAGARAGLKRDRGTATDRAAAMVPSANSDAAHSQCGLLLLVGEARDRIFSRAMRRRAGGR</sequence>
<evidence type="ECO:0008006" key="4">
    <source>
        <dbReference type="Google" id="ProtNLM"/>
    </source>
</evidence>
<dbReference type="EMBL" id="JAERRF010000033">
    <property type="protein sequence ID" value="MBL1101820.1"/>
    <property type="molecule type" value="Genomic_DNA"/>
</dbReference>
<dbReference type="Proteomes" id="UP000634229">
    <property type="component" value="Unassembled WGS sequence"/>
</dbReference>
<gene>
    <name evidence="2" type="ORF">JK363_35325</name>
</gene>
<evidence type="ECO:0000313" key="2">
    <source>
        <dbReference type="EMBL" id="MBL1101820.1"/>
    </source>
</evidence>
<reference evidence="2 3" key="1">
    <citation type="submission" date="2021-01" db="EMBL/GenBank/DDBJ databases">
        <title>WGS of actinomycetes isolated from Thailand.</title>
        <authorList>
            <person name="Thawai C."/>
        </authorList>
    </citation>
    <scope>NUCLEOTIDE SEQUENCE [LARGE SCALE GENOMIC DNA]</scope>
    <source>
        <strain evidence="2 3">CA1R205</strain>
    </source>
</reference>
<evidence type="ECO:0000313" key="3">
    <source>
        <dbReference type="Proteomes" id="UP000634229"/>
    </source>
</evidence>
<comment type="caution">
    <text evidence="2">The sequence shown here is derived from an EMBL/GenBank/DDBJ whole genome shotgun (WGS) entry which is preliminary data.</text>
</comment>
<feature type="region of interest" description="Disordered" evidence="1">
    <location>
        <begin position="20"/>
        <end position="50"/>
    </location>
</feature>
<keyword evidence="3" id="KW-1185">Reference proteome</keyword>
<organism evidence="2 3">
    <name type="scientific">Streptomyces coffeae</name>
    <dbReference type="NCBI Taxonomy" id="621382"/>
    <lineage>
        <taxon>Bacteria</taxon>
        <taxon>Bacillati</taxon>
        <taxon>Actinomycetota</taxon>
        <taxon>Actinomycetes</taxon>
        <taxon>Kitasatosporales</taxon>
        <taxon>Streptomycetaceae</taxon>
        <taxon>Streptomyces</taxon>
    </lineage>
</organism>
<name>A0ABS1NPC4_9ACTN</name>